<dbReference type="EMBL" id="ML975254">
    <property type="protein sequence ID" value="KAF1838183.1"/>
    <property type="molecule type" value="Genomic_DNA"/>
</dbReference>
<feature type="region of interest" description="Disordered" evidence="1">
    <location>
        <begin position="1"/>
        <end position="29"/>
    </location>
</feature>
<reference evidence="2" key="1">
    <citation type="submission" date="2020-01" db="EMBL/GenBank/DDBJ databases">
        <authorList>
            <consortium name="DOE Joint Genome Institute"/>
            <person name="Haridas S."/>
            <person name="Albert R."/>
            <person name="Binder M."/>
            <person name="Bloem J."/>
            <person name="Labutti K."/>
            <person name="Salamov A."/>
            <person name="Andreopoulos B."/>
            <person name="Baker S.E."/>
            <person name="Barry K."/>
            <person name="Bills G."/>
            <person name="Bluhm B.H."/>
            <person name="Cannon C."/>
            <person name="Castanera R."/>
            <person name="Culley D.E."/>
            <person name="Daum C."/>
            <person name="Ezra D."/>
            <person name="Gonzalez J.B."/>
            <person name="Henrissat B."/>
            <person name="Kuo A."/>
            <person name="Liang C."/>
            <person name="Lipzen A."/>
            <person name="Lutzoni F."/>
            <person name="Magnuson J."/>
            <person name="Mondo S."/>
            <person name="Nolan M."/>
            <person name="Ohm R."/>
            <person name="Pangilinan J."/>
            <person name="Park H.-J."/>
            <person name="Ramirez L."/>
            <person name="Alfaro M."/>
            <person name="Sun H."/>
            <person name="Tritt A."/>
            <person name="Yoshinaga Y."/>
            <person name="Zwiers L.-H."/>
            <person name="Turgeon B.G."/>
            <person name="Goodwin S.B."/>
            <person name="Spatafora J.W."/>
            <person name="Crous P.W."/>
            <person name="Grigoriev I.V."/>
        </authorList>
    </citation>
    <scope>NUCLEOTIDE SEQUENCE</scope>
    <source>
        <strain evidence="2">P77</strain>
    </source>
</reference>
<keyword evidence="3" id="KW-1185">Reference proteome</keyword>
<dbReference type="Proteomes" id="UP000800040">
    <property type="component" value="Unassembled WGS sequence"/>
</dbReference>
<accession>A0A6A5KWZ6</accession>
<evidence type="ECO:0000313" key="3">
    <source>
        <dbReference type="Proteomes" id="UP000800040"/>
    </source>
</evidence>
<gene>
    <name evidence="2" type="ORF">BDW02DRAFT_594848</name>
</gene>
<feature type="compositionally biased region" description="Polar residues" evidence="1">
    <location>
        <begin position="1"/>
        <end position="24"/>
    </location>
</feature>
<protein>
    <submittedName>
        <fullName evidence="2">Uncharacterized protein</fullName>
    </submittedName>
</protein>
<dbReference type="AlphaFoldDB" id="A0A6A5KWZ6"/>
<name>A0A6A5KWZ6_9PLEO</name>
<evidence type="ECO:0000313" key="2">
    <source>
        <dbReference type="EMBL" id="KAF1838183.1"/>
    </source>
</evidence>
<proteinExistence type="predicted"/>
<dbReference type="OrthoDB" id="3794650at2759"/>
<evidence type="ECO:0000256" key="1">
    <source>
        <dbReference type="SAM" id="MobiDB-lite"/>
    </source>
</evidence>
<organism evidence="2 3">
    <name type="scientific">Decorospora gaudefroyi</name>
    <dbReference type="NCBI Taxonomy" id="184978"/>
    <lineage>
        <taxon>Eukaryota</taxon>
        <taxon>Fungi</taxon>
        <taxon>Dikarya</taxon>
        <taxon>Ascomycota</taxon>
        <taxon>Pezizomycotina</taxon>
        <taxon>Dothideomycetes</taxon>
        <taxon>Pleosporomycetidae</taxon>
        <taxon>Pleosporales</taxon>
        <taxon>Pleosporineae</taxon>
        <taxon>Pleosporaceae</taxon>
        <taxon>Decorospora</taxon>
    </lineage>
</organism>
<sequence length="277" mass="30118">MSSSNTNNRGSFLQASSSSHSETPLNAGAAAFDPADTASVLPVPSGANAAVWSTLTTGTLTVNVTTEREAPNANPNAPLFLKGITHTSNPHDWESTVLPYIRRLTFMIGSTADTFFAADMLRSTHLPNLYTAITKINMTGFHWFSGISANRASNPYLLMAANLPSLVEITLRFHVGGLTKSAWSERQMVALEAADPIRAKARKVMALEEVVNKWDLVAIFGCGNLQRVRIEYIWSDIVAHFCQPADPSAVLRGIQGWMGGEFRSRGRTVAVELVRLN</sequence>